<dbReference type="PANTHER" id="PTHR45749">
    <property type="match status" value="1"/>
</dbReference>
<dbReference type="PANTHER" id="PTHR45749:SF14">
    <property type="entry name" value="TTF-TYPE DOMAIN-CONTAINING PROTEIN"/>
    <property type="match status" value="1"/>
</dbReference>
<dbReference type="InterPro" id="IPR025398">
    <property type="entry name" value="DUF4371"/>
</dbReference>
<evidence type="ECO:0000313" key="3">
    <source>
        <dbReference type="Proteomes" id="UP001160148"/>
    </source>
</evidence>
<evidence type="ECO:0000259" key="1">
    <source>
        <dbReference type="Pfam" id="PF14291"/>
    </source>
</evidence>
<proteinExistence type="predicted"/>
<feature type="domain" description="DUF4371" evidence="1">
    <location>
        <begin position="10"/>
        <end position="149"/>
    </location>
</feature>
<organism evidence="2 3">
    <name type="scientific">Macrosiphum euphorbiae</name>
    <name type="common">potato aphid</name>
    <dbReference type="NCBI Taxonomy" id="13131"/>
    <lineage>
        <taxon>Eukaryota</taxon>
        <taxon>Metazoa</taxon>
        <taxon>Ecdysozoa</taxon>
        <taxon>Arthropoda</taxon>
        <taxon>Hexapoda</taxon>
        <taxon>Insecta</taxon>
        <taxon>Pterygota</taxon>
        <taxon>Neoptera</taxon>
        <taxon>Paraneoptera</taxon>
        <taxon>Hemiptera</taxon>
        <taxon>Sternorrhyncha</taxon>
        <taxon>Aphidomorpha</taxon>
        <taxon>Aphidoidea</taxon>
        <taxon>Aphididae</taxon>
        <taxon>Macrosiphini</taxon>
        <taxon>Macrosiphum</taxon>
    </lineage>
</organism>
<keyword evidence="3" id="KW-1185">Reference proteome</keyword>
<accession>A0AAV0WR45</accession>
<dbReference type="InterPro" id="IPR012337">
    <property type="entry name" value="RNaseH-like_sf"/>
</dbReference>
<dbReference type="Proteomes" id="UP001160148">
    <property type="component" value="Unassembled WGS sequence"/>
</dbReference>
<name>A0AAV0WR45_9HEMI</name>
<dbReference type="EMBL" id="CARXXK010000002">
    <property type="protein sequence ID" value="CAI6358430.1"/>
    <property type="molecule type" value="Genomic_DNA"/>
</dbReference>
<dbReference type="SUPFAM" id="SSF53098">
    <property type="entry name" value="Ribonuclease H-like"/>
    <property type="match status" value="1"/>
</dbReference>
<comment type="caution">
    <text evidence="2">The sequence shown here is derived from an EMBL/GenBank/DDBJ whole genome shotgun (WGS) entry which is preliminary data.</text>
</comment>
<dbReference type="Pfam" id="PF14291">
    <property type="entry name" value="DUF4371"/>
    <property type="match status" value="1"/>
</dbReference>
<evidence type="ECO:0000313" key="2">
    <source>
        <dbReference type="EMBL" id="CAI6358430.1"/>
    </source>
</evidence>
<protein>
    <recommendedName>
        <fullName evidence="1">DUF4371 domain-containing protein</fullName>
    </recommendedName>
</protein>
<dbReference type="AlphaFoldDB" id="A0AAV0WR45"/>
<sequence length="391" mass="45187">MALRGHTDDNSNFYQLLKLRSNDSKELEGWLIRTKCKWISHEVQNEILSLLSQYVQTYLINQIKSAKYFSIIINETTDNTCTEQVSICFRIVDDNFNISELFLGFFDTEYTNSIALFTLITNVLTKFGLAISDCRGQCYGAANVSGHISGLQKRIVELENRDIYVHCVAHTLNLVVQDAMLKIDKSRDFLSMIKSIIVFVRSSPKRQAIFNTLQAEQEQDIINCKTLRPFCPTRGCMRIKSLKTLYDNYAVLIEFLHNISKEKNENGAKASGYGKQLLSFDFLFYTKVMIIIFERVEILNAELQRISLSFQEAQLKIENIMISIQQLRDTGFDDLWEQVLVKSSELKLKKPNEQRIKKTPKKLLQGNSEGHTFSSVREKYKTSRCYIIIIK</sequence>
<reference evidence="2 3" key="1">
    <citation type="submission" date="2023-01" db="EMBL/GenBank/DDBJ databases">
        <authorList>
            <person name="Whitehead M."/>
        </authorList>
    </citation>
    <scope>NUCLEOTIDE SEQUENCE [LARGE SCALE GENOMIC DNA]</scope>
</reference>
<gene>
    <name evidence="2" type="ORF">MEUPH1_LOCUS13941</name>
</gene>